<protein>
    <recommendedName>
        <fullName evidence="4">EGF-like calcium-binding domain-containing protein</fullName>
    </recommendedName>
</protein>
<accession>A0A2T7C7R3</accession>
<evidence type="ECO:0000313" key="3">
    <source>
        <dbReference type="Proteomes" id="UP000244336"/>
    </source>
</evidence>
<name>A0A2T7C7R3_9POAL</name>
<evidence type="ECO:0000256" key="1">
    <source>
        <dbReference type="SAM" id="Phobius"/>
    </source>
</evidence>
<keyword evidence="1" id="KW-0812">Transmembrane</keyword>
<dbReference type="OrthoDB" id="694808at2759"/>
<organism evidence="2 3">
    <name type="scientific">Panicum hallii var. hallii</name>
    <dbReference type="NCBI Taxonomy" id="1504633"/>
    <lineage>
        <taxon>Eukaryota</taxon>
        <taxon>Viridiplantae</taxon>
        <taxon>Streptophyta</taxon>
        <taxon>Embryophyta</taxon>
        <taxon>Tracheophyta</taxon>
        <taxon>Spermatophyta</taxon>
        <taxon>Magnoliopsida</taxon>
        <taxon>Liliopsida</taxon>
        <taxon>Poales</taxon>
        <taxon>Poaceae</taxon>
        <taxon>PACMAD clade</taxon>
        <taxon>Panicoideae</taxon>
        <taxon>Panicodae</taxon>
        <taxon>Paniceae</taxon>
        <taxon>Panicinae</taxon>
        <taxon>Panicum</taxon>
        <taxon>Panicum sect. Panicum</taxon>
    </lineage>
</organism>
<keyword evidence="1" id="KW-0472">Membrane</keyword>
<dbReference type="AlphaFoldDB" id="A0A2T7C7R3"/>
<dbReference type="STRING" id="1504633.A0A2T7C7R3"/>
<proteinExistence type="predicted"/>
<gene>
    <name evidence="2" type="ORF">GQ55_9G302900</name>
</gene>
<dbReference type="Gramene" id="PUZ39381">
    <property type="protein sequence ID" value="PUZ39381"/>
    <property type="gene ID" value="GQ55_9G302900"/>
</dbReference>
<reference evidence="2 3" key="1">
    <citation type="submission" date="2018-04" db="EMBL/GenBank/DDBJ databases">
        <title>WGS assembly of Panicum hallii var. hallii HAL2.</title>
        <authorList>
            <person name="Lovell J."/>
            <person name="Jenkins J."/>
            <person name="Lowry D."/>
            <person name="Mamidi S."/>
            <person name="Sreedasyam A."/>
            <person name="Weng X."/>
            <person name="Barry K."/>
            <person name="Bonette J."/>
            <person name="Campitelli B."/>
            <person name="Daum C."/>
            <person name="Gordon S."/>
            <person name="Gould B."/>
            <person name="Lipzen A."/>
            <person name="MacQueen A."/>
            <person name="Palacio-Mejia J."/>
            <person name="Plott C."/>
            <person name="Shakirov E."/>
            <person name="Shu S."/>
            <person name="Yoshinaga Y."/>
            <person name="Zane M."/>
            <person name="Rokhsar D."/>
            <person name="Grimwood J."/>
            <person name="Schmutz J."/>
            <person name="Juenger T."/>
        </authorList>
    </citation>
    <scope>NUCLEOTIDE SEQUENCE [LARGE SCALE GENOMIC DNA]</scope>
    <source>
        <strain evidence="3">cv. HAL2</strain>
    </source>
</reference>
<keyword evidence="3" id="KW-1185">Reference proteome</keyword>
<evidence type="ECO:0008006" key="4">
    <source>
        <dbReference type="Google" id="ProtNLM"/>
    </source>
</evidence>
<keyword evidence="1" id="KW-1133">Transmembrane helix</keyword>
<feature type="transmembrane region" description="Helical" evidence="1">
    <location>
        <begin position="104"/>
        <end position="124"/>
    </location>
</feature>
<sequence length="150" mass="16770">MDWEVGSHVLRPQAACPQDATCPRDLDSAACHSSHSTCRATTGPNKYKRHSLKHTTGYVCMCDQGYLGNPYLAQGYQDINECKISNKCFGNCTNLPGLIIDLGAGSGEMILVLVIGSTFIIRMIQRPRRKRMRLWFFKRNRGQLTGMVDS</sequence>
<dbReference type="PANTHER" id="PTHR33491">
    <property type="entry name" value="OSJNBA0016N04.9 PROTEIN"/>
    <property type="match status" value="1"/>
</dbReference>
<dbReference type="EMBL" id="CM009757">
    <property type="protein sequence ID" value="PUZ39381.1"/>
    <property type="molecule type" value="Genomic_DNA"/>
</dbReference>
<dbReference type="Proteomes" id="UP000244336">
    <property type="component" value="Chromosome 9"/>
</dbReference>
<evidence type="ECO:0000313" key="2">
    <source>
        <dbReference type="EMBL" id="PUZ39381.1"/>
    </source>
</evidence>